<sequence>MALGILEPRAENVPGTVQVTRQSDNELSRSRTTILVPKPTDDPNDPLVFAPQNNLVMDVQKSTGTEFYLNWPLWQRDIILVILCIVSVLATTASPLLAADSVELALKFQCTFEDAALLTAYHLAGVGVGSLLFVPLARVWGKRHVFLIGSLLMIASSAWGGSTHMGYNYTSMLWARVIQGVALAPFESLINACVGDLYFVHERGLRMAFANVSLFGGAFLTPVFVGMIAHNIGWWWSFYFIAIFMGGGFLLLLFLCPEVAYRRPDRLNTDMMTASSKSLDPNTVIYDEKSPTEQVIPRVRGNAWKPLRISPFDGRKTDESFWKLFLRPFPLFLHPAVTWACLLQGVIIGWTVMVGVILSLIFLGPPLFYDEEQAGKMYTAAFIGSILGLLIAGIYTELTTRFMVRRNNGRYEPEFRILLVIPTLIFAASGLYGFGITAAKVARYGWFVPEVFLALIAASMVMGATASAQYLLDAHRDIAIESFTCLIIFKNIFSFILAYFAYNWVFSGGIERLFIIFGSIEVAICALSLPMYVFGKMSRDFFHRHDLLQIFRLR</sequence>
<keyword evidence="8" id="KW-1185">Reference proteome</keyword>
<keyword evidence="7" id="KW-0418">Kinase</keyword>
<evidence type="ECO:0000259" key="6">
    <source>
        <dbReference type="PROSITE" id="PS50850"/>
    </source>
</evidence>
<reference evidence="7" key="1">
    <citation type="journal article" date="2021" name="J Fungi (Basel)">
        <title>Virulence traits and population genomics of the black yeast Aureobasidium melanogenum.</title>
        <authorList>
            <person name="Cernosa A."/>
            <person name="Sun X."/>
            <person name="Gostincar C."/>
            <person name="Fang C."/>
            <person name="Gunde-Cimerman N."/>
            <person name="Song Z."/>
        </authorList>
    </citation>
    <scope>NUCLEOTIDE SEQUENCE</scope>
    <source>
        <strain evidence="7">EXF-9298</strain>
    </source>
</reference>
<dbReference type="Pfam" id="PF07690">
    <property type="entry name" value="MFS_1"/>
    <property type="match status" value="1"/>
</dbReference>
<evidence type="ECO:0000256" key="5">
    <source>
        <dbReference type="SAM" id="Phobius"/>
    </source>
</evidence>
<dbReference type="InterPro" id="IPR011701">
    <property type="entry name" value="MFS"/>
</dbReference>
<feature type="transmembrane region" description="Helical" evidence="5">
    <location>
        <begin position="377"/>
        <end position="396"/>
    </location>
</feature>
<evidence type="ECO:0000256" key="4">
    <source>
        <dbReference type="ARBA" id="ARBA00023136"/>
    </source>
</evidence>
<organism evidence="7 8">
    <name type="scientific">Aureobasidium melanogenum</name>
    <name type="common">Aureobasidium pullulans var. melanogenum</name>
    <dbReference type="NCBI Taxonomy" id="46634"/>
    <lineage>
        <taxon>Eukaryota</taxon>
        <taxon>Fungi</taxon>
        <taxon>Dikarya</taxon>
        <taxon>Ascomycota</taxon>
        <taxon>Pezizomycotina</taxon>
        <taxon>Dothideomycetes</taxon>
        <taxon>Dothideomycetidae</taxon>
        <taxon>Dothideales</taxon>
        <taxon>Saccotheciaceae</taxon>
        <taxon>Aureobasidium</taxon>
    </lineage>
</organism>
<evidence type="ECO:0000313" key="8">
    <source>
        <dbReference type="Proteomes" id="UP000729357"/>
    </source>
</evidence>
<dbReference type="Gene3D" id="1.20.1250.20">
    <property type="entry name" value="MFS general substrate transporter like domains"/>
    <property type="match status" value="1"/>
</dbReference>
<feature type="transmembrane region" description="Helical" evidence="5">
    <location>
        <begin position="336"/>
        <end position="365"/>
    </location>
</feature>
<feature type="transmembrane region" description="Helical" evidence="5">
    <location>
        <begin position="207"/>
        <end position="228"/>
    </location>
</feature>
<feature type="transmembrane region" description="Helical" evidence="5">
    <location>
        <begin position="118"/>
        <end position="137"/>
    </location>
</feature>
<feature type="domain" description="Major facilitator superfamily (MFS) profile" evidence="6">
    <location>
        <begin position="79"/>
        <end position="536"/>
    </location>
</feature>
<dbReference type="GO" id="GO:0022857">
    <property type="term" value="F:transmembrane transporter activity"/>
    <property type="evidence" value="ECO:0007669"/>
    <property type="project" value="InterPro"/>
</dbReference>
<name>A0A9P8JVF8_AURME</name>
<comment type="subcellular location">
    <subcellularLocation>
        <location evidence="1">Membrane</location>
        <topology evidence="1">Multi-pass membrane protein</topology>
    </subcellularLocation>
</comment>
<proteinExistence type="predicted"/>
<protein>
    <submittedName>
        <fullName evidence="7">Serine/threonine kinase 16</fullName>
    </submittedName>
</protein>
<feature type="transmembrane region" description="Helical" evidence="5">
    <location>
        <begin position="451"/>
        <end position="471"/>
    </location>
</feature>
<evidence type="ECO:0000256" key="2">
    <source>
        <dbReference type="ARBA" id="ARBA00022692"/>
    </source>
</evidence>
<reference evidence="7" key="2">
    <citation type="submission" date="2021-08" db="EMBL/GenBank/DDBJ databases">
        <authorList>
            <person name="Gostincar C."/>
            <person name="Sun X."/>
            <person name="Song Z."/>
            <person name="Gunde-Cimerman N."/>
        </authorList>
    </citation>
    <scope>NUCLEOTIDE SEQUENCE</scope>
    <source>
        <strain evidence="7">EXF-9298</strain>
    </source>
</reference>
<feature type="transmembrane region" description="Helical" evidence="5">
    <location>
        <begin position="78"/>
        <end position="98"/>
    </location>
</feature>
<evidence type="ECO:0000313" key="7">
    <source>
        <dbReference type="EMBL" id="KAG9980787.1"/>
    </source>
</evidence>
<dbReference type="EMBL" id="JAHFXS010000936">
    <property type="protein sequence ID" value="KAG9980787.1"/>
    <property type="molecule type" value="Genomic_DNA"/>
</dbReference>
<dbReference type="PANTHER" id="PTHR23502:SF29">
    <property type="entry name" value="TRANSPORTER, PUTATIVE (AFU_ORTHOLOGUE AFUA_6G06680)-RELATED"/>
    <property type="match status" value="1"/>
</dbReference>
<feature type="transmembrane region" description="Helical" evidence="5">
    <location>
        <begin position="144"/>
        <end position="161"/>
    </location>
</feature>
<accession>A0A9P8JVF8</accession>
<keyword evidence="3 5" id="KW-1133">Transmembrane helix</keyword>
<keyword evidence="2 5" id="KW-0812">Transmembrane</keyword>
<feature type="transmembrane region" description="Helical" evidence="5">
    <location>
        <begin position="417"/>
        <end position="439"/>
    </location>
</feature>
<dbReference type="InterPro" id="IPR020846">
    <property type="entry name" value="MFS_dom"/>
</dbReference>
<keyword evidence="4 5" id="KW-0472">Membrane</keyword>
<feature type="transmembrane region" description="Helical" evidence="5">
    <location>
        <begin position="483"/>
        <end position="502"/>
    </location>
</feature>
<dbReference type="Proteomes" id="UP000729357">
    <property type="component" value="Unassembled WGS sequence"/>
</dbReference>
<evidence type="ECO:0000256" key="1">
    <source>
        <dbReference type="ARBA" id="ARBA00004141"/>
    </source>
</evidence>
<dbReference type="InterPro" id="IPR036259">
    <property type="entry name" value="MFS_trans_sf"/>
</dbReference>
<evidence type="ECO:0000256" key="3">
    <source>
        <dbReference type="ARBA" id="ARBA00022989"/>
    </source>
</evidence>
<feature type="transmembrane region" description="Helical" evidence="5">
    <location>
        <begin position="173"/>
        <end position="200"/>
    </location>
</feature>
<dbReference type="AlphaFoldDB" id="A0A9P8JVF8"/>
<dbReference type="PROSITE" id="PS50850">
    <property type="entry name" value="MFS"/>
    <property type="match status" value="1"/>
</dbReference>
<dbReference type="PANTHER" id="PTHR23502">
    <property type="entry name" value="MAJOR FACILITATOR SUPERFAMILY"/>
    <property type="match status" value="1"/>
</dbReference>
<comment type="caution">
    <text evidence="7">The sequence shown here is derived from an EMBL/GenBank/DDBJ whole genome shotgun (WGS) entry which is preliminary data.</text>
</comment>
<dbReference type="SUPFAM" id="SSF103473">
    <property type="entry name" value="MFS general substrate transporter"/>
    <property type="match status" value="1"/>
</dbReference>
<dbReference type="GO" id="GO:0016301">
    <property type="term" value="F:kinase activity"/>
    <property type="evidence" value="ECO:0007669"/>
    <property type="project" value="UniProtKB-KW"/>
</dbReference>
<feature type="transmembrane region" description="Helical" evidence="5">
    <location>
        <begin position="514"/>
        <end position="534"/>
    </location>
</feature>
<feature type="non-terminal residue" evidence="7">
    <location>
        <position position="554"/>
    </location>
</feature>
<dbReference type="GO" id="GO:0005886">
    <property type="term" value="C:plasma membrane"/>
    <property type="evidence" value="ECO:0007669"/>
    <property type="project" value="TreeGrafter"/>
</dbReference>
<gene>
    <name evidence="7" type="ORF">KCU98_g7906</name>
</gene>
<feature type="transmembrane region" description="Helical" evidence="5">
    <location>
        <begin position="234"/>
        <end position="256"/>
    </location>
</feature>
<keyword evidence="7" id="KW-0808">Transferase</keyword>